<dbReference type="Gene3D" id="3.30.870.10">
    <property type="entry name" value="Endonuclease Chain A"/>
    <property type="match status" value="1"/>
</dbReference>
<feature type="domain" description="PLD phosphodiesterase" evidence="2">
    <location>
        <begin position="95"/>
        <end position="125"/>
    </location>
</feature>
<dbReference type="Proteomes" id="UP001245184">
    <property type="component" value="Unassembled WGS sequence"/>
</dbReference>
<organism evidence="3 4">
    <name type="scientific">Paraburkholderia graminis</name>
    <dbReference type="NCBI Taxonomy" id="60548"/>
    <lineage>
        <taxon>Bacteria</taxon>
        <taxon>Pseudomonadati</taxon>
        <taxon>Pseudomonadota</taxon>
        <taxon>Betaproteobacteria</taxon>
        <taxon>Burkholderiales</taxon>
        <taxon>Burkholderiaceae</taxon>
        <taxon>Paraburkholderia</taxon>
    </lineage>
</organism>
<name>A0ABD5CF87_9BURK</name>
<dbReference type="InterPro" id="IPR001736">
    <property type="entry name" value="PLipase_D/transphosphatidylase"/>
</dbReference>
<evidence type="ECO:0000313" key="3">
    <source>
        <dbReference type="EMBL" id="MDR6202514.1"/>
    </source>
</evidence>
<dbReference type="EMBL" id="JAVIZN010000002">
    <property type="protein sequence ID" value="MDR6202514.1"/>
    <property type="molecule type" value="Genomic_DNA"/>
</dbReference>
<protein>
    <recommendedName>
        <fullName evidence="2">PLD phosphodiesterase domain-containing protein</fullName>
    </recommendedName>
</protein>
<reference evidence="3 4" key="1">
    <citation type="submission" date="2023-08" db="EMBL/GenBank/DDBJ databases">
        <title>Genome sequencing of plant associated microbes to promote plant fitness in Sorghum bicolor and Oryza sativa.</title>
        <authorList>
            <person name="Coleman-Derr D."/>
        </authorList>
    </citation>
    <scope>NUCLEOTIDE SEQUENCE [LARGE SCALE GENOMIC DNA]</scope>
    <source>
        <strain evidence="3 4">SLBN-33</strain>
    </source>
</reference>
<dbReference type="Pfam" id="PF13091">
    <property type="entry name" value="PLDc_2"/>
    <property type="match status" value="1"/>
</dbReference>
<evidence type="ECO:0000259" key="2">
    <source>
        <dbReference type="PROSITE" id="PS50035"/>
    </source>
</evidence>
<dbReference type="AlphaFoldDB" id="A0ABD5CF87"/>
<dbReference type="RefSeq" id="WP_310030680.1">
    <property type="nucleotide sequence ID" value="NZ_JAVIZN010000002.1"/>
</dbReference>
<dbReference type="PROSITE" id="PS50035">
    <property type="entry name" value="PLD"/>
    <property type="match status" value="1"/>
</dbReference>
<proteinExistence type="predicted"/>
<evidence type="ECO:0000313" key="4">
    <source>
        <dbReference type="Proteomes" id="UP001245184"/>
    </source>
</evidence>
<comment type="caution">
    <text evidence="3">The sequence shown here is derived from an EMBL/GenBank/DDBJ whole genome shotgun (WGS) entry which is preliminary data.</text>
</comment>
<feature type="region of interest" description="Disordered" evidence="1">
    <location>
        <begin position="183"/>
        <end position="211"/>
    </location>
</feature>
<accession>A0ABD5CF87</accession>
<dbReference type="InterPro" id="IPR025202">
    <property type="entry name" value="PLD-like_dom"/>
</dbReference>
<dbReference type="GO" id="GO:0006793">
    <property type="term" value="P:phosphorus metabolic process"/>
    <property type="evidence" value="ECO:0007669"/>
    <property type="project" value="UniProtKB-ARBA"/>
</dbReference>
<evidence type="ECO:0000256" key="1">
    <source>
        <dbReference type="SAM" id="MobiDB-lite"/>
    </source>
</evidence>
<sequence>MQVRFVAQPHGSQLGKLFLSELANPQPPTAVTIVSAFVARATIHRLKSRLRELHAAGTKVRLVIGVDMGGTSKEVLQELCSWSPIEVFVFKNKKAGVTFHPKIYVVERHHVADFFVGSNNLTDGGLFKNYEGAVHLSYSLPADAASLTAAKSELSKFLTPDAPVAKLLDKEYLTKLLARSDIPSEAESRQRARTAKVGSPSSAADDAFGFEPTPGALELPPNYQDLVLTANSAKLSEIKKGAKKAAQSGTKKVKKGGIMAAEPLAQIAPVSFYMELNATDGAKPKAGGKSNIPGEQRIPLPAIWSAQDYWGWPDNYTLSINPGANRKRAKKDEDPNKEKVDRIYRNWYPVWELSLVGDATKRVRKAVRMYFYENSSDFRFTAGELKSWGGEPGDIVKITRVDDGTVDFSCELVKKTHPLHAKWATYCKTGEKTDRGFGFD</sequence>
<gene>
    <name evidence="3" type="ORF">QF025_001234</name>
</gene>
<dbReference type="SUPFAM" id="SSF56024">
    <property type="entry name" value="Phospholipase D/nuclease"/>
    <property type="match status" value="1"/>
</dbReference>